<keyword evidence="2" id="KW-1185">Reference proteome</keyword>
<evidence type="ECO:0000313" key="2">
    <source>
        <dbReference type="Proteomes" id="UP000004995"/>
    </source>
</evidence>
<dbReference type="InParanoid" id="K4A2F1"/>
<dbReference type="Proteomes" id="UP000004995">
    <property type="component" value="Unassembled WGS sequence"/>
</dbReference>
<reference evidence="2" key="1">
    <citation type="journal article" date="2012" name="Nat. Biotechnol.">
        <title>Reference genome sequence of the model plant Setaria.</title>
        <authorList>
            <person name="Bennetzen J.L."/>
            <person name="Schmutz J."/>
            <person name="Wang H."/>
            <person name="Percifield R."/>
            <person name="Hawkins J."/>
            <person name="Pontaroli A.C."/>
            <person name="Estep M."/>
            <person name="Feng L."/>
            <person name="Vaughn J.N."/>
            <person name="Grimwood J."/>
            <person name="Jenkins J."/>
            <person name="Barry K."/>
            <person name="Lindquist E."/>
            <person name="Hellsten U."/>
            <person name="Deshpande S."/>
            <person name="Wang X."/>
            <person name="Wu X."/>
            <person name="Mitros T."/>
            <person name="Triplett J."/>
            <person name="Yang X."/>
            <person name="Ye C.Y."/>
            <person name="Mauro-Herrera M."/>
            <person name="Wang L."/>
            <person name="Li P."/>
            <person name="Sharma M."/>
            <person name="Sharma R."/>
            <person name="Ronald P.C."/>
            <person name="Panaud O."/>
            <person name="Kellogg E.A."/>
            <person name="Brutnell T.P."/>
            <person name="Doust A.N."/>
            <person name="Tuskan G.A."/>
            <person name="Rokhsar D."/>
            <person name="Devos K.M."/>
        </authorList>
    </citation>
    <scope>NUCLEOTIDE SEQUENCE [LARGE SCALE GENOMIC DNA]</scope>
    <source>
        <strain evidence="2">cv. Yugu1</strain>
    </source>
</reference>
<dbReference type="HOGENOM" id="CLU_3000043_0_0_1"/>
<dbReference type="AlphaFoldDB" id="K4A2F1"/>
<protein>
    <submittedName>
        <fullName evidence="1">Uncharacterized protein</fullName>
    </submittedName>
</protein>
<sequence length="57" mass="6500">MMHATKATAPVQLCSVSTIPCCSMEHLNSERLQPMMRSSFPKTSIRIFIGLKLWYLN</sequence>
<evidence type="ECO:0000313" key="1">
    <source>
        <dbReference type="EnsemblPlants" id="KQL25008"/>
    </source>
</evidence>
<dbReference type="EnsemblPlants" id="KQL25008">
    <property type="protein sequence ID" value="KQL25008"/>
    <property type="gene ID" value="SETIT_033049mg"/>
</dbReference>
<proteinExistence type="predicted"/>
<name>K4A2F1_SETIT</name>
<dbReference type="Gramene" id="KQL25008">
    <property type="protein sequence ID" value="KQL25008"/>
    <property type="gene ID" value="SETIT_033049mg"/>
</dbReference>
<reference evidence="1" key="2">
    <citation type="submission" date="2018-08" db="UniProtKB">
        <authorList>
            <consortium name="EnsemblPlants"/>
        </authorList>
    </citation>
    <scope>IDENTIFICATION</scope>
    <source>
        <strain evidence="1">Yugu1</strain>
    </source>
</reference>
<dbReference type="EMBL" id="AGNK02001164">
    <property type="status" value="NOT_ANNOTATED_CDS"/>
    <property type="molecule type" value="Genomic_DNA"/>
</dbReference>
<accession>K4A2F1</accession>
<organism evidence="1 2">
    <name type="scientific">Setaria italica</name>
    <name type="common">Foxtail millet</name>
    <name type="synonym">Panicum italicum</name>
    <dbReference type="NCBI Taxonomy" id="4555"/>
    <lineage>
        <taxon>Eukaryota</taxon>
        <taxon>Viridiplantae</taxon>
        <taxon>Streptophyta</taxon>
        <taxon>Embryophyta</taxon>
        <taxon>Tracheophyta</taxon>
        <taxon>Spermatophyta</taxon>
        <taxon>Magnoliopsida</taxon>
        <taxon>Liliopsida</taxon>
        <taxon>Poales</taxon>
        <taxon>Poaceae</taxon>
        <taxon>PACMAD clade</taxon>
        <taxon>Panicoideae</taxon>
        <taxon>Panicodae</taxon>
        <taxon>Paniceae</taxon>
        <taxon>Cenchrinae</taxon>
        <taxon>Setaria</taxon>
    </lineage>
</organism>